<comment type="similarity">
    <text evidence="2">Belongs to the class-I pyridoxal-phosphate-dependent aminotransferase family.</text>
</comment>
<dbReference type="InterPro" id="IPR051326">
    <property type="entry name" value="Kynurenine-oxoglutarate_AT"/>
</dbReference>
<dbReference type="GO" id="GO:0030170">
    <property type="term" value="F:pyridoxal phosphate binding"/>
    <property type="evidence" value="ECO:0007669"/>
    <property type="project" value="InterPro"/>
</dbReference>
<evidence type="ECO:0000256" key="2">
    <source>
        <dbReference type="ARBA" id="ARBA00007441"/>
    </source>
</evidence>
<evidence type="ECO:0000256" key="5">
    <source>
        <dbReference type="ARBA" id="ARBA00022898"/>
    </source>
</evidence>
<feature type="domain" description="Aminotransferase class I/classII large" evidence="6">
    <location>
        <begin position="50"/>
        <end position="403"/>
    </location>
</feature>
<organism evidence="7 8">
    <name type="scientific">Gluconacetobacter liquefaciens</name>
    <name type="common">Acetobacter liquefaciens</name>
    <dbReference type="NCBI Taxonomy" id="89584"/>
    <lineage>
        <taxon>Bacteria</taxon>
        <taxon>Pseudomonadati</taxon>
        <taxon>Pseudomonadota</taxon>
        <taxon>Alphaproteobacteria</taxon>
        <taxon>Acetobacterales</taxon>
        <taxon>Acetobacteraceae</taxon>
        <taxon>Gluconacetobacter</taxon>
    </lineage>
</organism>
<dbReference type="Proteomes" id="UP000254958">
    <property type="component" value="Unassembled WGS sequence"/>
</dbReference>
<dbReference type="NCBIfam" id="NF006488">
    <property type="entry name" value="PRK08912.1"/>
    <property type="match status" value="1"/>
</dbReference>
<dbReference type="GO" id="GO:0016212">
    <property type="term" value="F:kynurenine-oxoglutarate transaminase activity"/>
    <property type="evidence" value="ECO:0007669"/>
    <property type="project" value="TreeGrafter"/>
</dbReference>
<evidence type="ECO:0000313" key="7">
    <source>
        <dbReference type="EMBL" id="RDI40708.1"/>
    </source>
</evidence>
<dbReference type="InterPro" id="IPR015424">
    <property type="entry name" value="PyrdxlP-dep_Trfase"/>
</dbReference>
<dbReference type="InterPro" id="IPR015422">
    <property type="entry name" value="PyrdxlP-dep_Trfase_small"/>
</dbReference>
<evidence type="ECO:0000256" key="1">
    <source>
        <dbReference type="ARBA" id="ARBA00001933"/>
    </source>
</evidence>
<keyword evidence="5" id="KW-0663">Pyridoxal phosphate</keyword>
<dbReference type="InterPro" id="IPR004839">
    <property type="entry name" value="Aminotransferase_I/II_large"/>
</dbReference>
<accession>A0A370GA88</accession>
<keyword evidence="4 7" id="KW-0808">Transferase</keyword>
<keyword evidence="8" id="KW-1185">Reference proteome</keyword>
<dbReference type="Gene3D" id="3.90.1150.10">
    <property type="entry name" value="Aspartate Aminotransferase, domain 1"/>
    <property type="match status" value="1"/>
</dbReference>
<dbReference type="InterPro" id="IPR015421">
    <property type="entry name" value="PyrdxlP-dep_Trfase_major"/>
</dbReference>
<dbReference type="EMBL" id="QQAW01000001">
    <property type="protein sequence ID" value="RDI40708.1"/>
    <property type="molecule type" value="Genomic_DNA"/>
</dbReference>
<dbReference type="SUPFAM" id="SSF53383">
    <property type="entry name" value="PLP-dependent transferases"/>
    <property type="match status" value="1"/>
</dbReference>
<dbReference type="AlphaFoldDB" id="A0A370GA88"/>
<gene>
    <name evidence="7" type="ORF">C7453_101506</name>
</gene>
<evidence type="ECO:0000256" key="3">
    <source>
        <dbReference type="ARBA" id="ARBA00022576"/>
    </source>
</evidence>
<dbReference type="CDD" id="cd00609">
    <property type="entry name" value="AAT_like"/>
    <property type="match status" value="1"/>
</dbReference>
<sequence>MPGFSAHLHARGRKGARSRERAIMKPLNSLLSGLPTTIFTVMSALAVRHDAINLGQGFPDTEGPADLIEAAAAALRDGRNQYPPLTGVPELREAVARSNARFYDLAIDPAREVIVTSGATEALAASLMALLDPGDEVVVLEPLYDTYVPMIRALGAIPRPVRLTPPHWSLPRAELEAAFGPRTKAILLNSPMNPTGKVFTQDELAVIADLVARHDVYAICDEVYEHLTFGARHIPLMTLPGMRERCLRIGSAGKSFSLTGWKVGYITAPATLAGCVAKAHQLLTFTTAPNLQRAVAMGLDKETDYFATLASDMRAKRDLLSDGLRGVGFDVLPCDGSYFVVADIRPTGFAGDDVAFCRAMTERCRVTAIPVSAFYSTEDAPGHLVRFAFCKREEVLTEAVARLRAGLPDLFGA</sequence>
<evidence type="ECO:0000259" key="6">
    <source>
        <dbReference type="Pfam" id="PF00155"/>
    </source>
</evidence>
<evidence type="ECO:0000256" key="4">
    <source>
        <dbReference type="ARBA" id="ARBA00022679"/>
    </source>
</evidence>
<comment type="cofactor">
    <cofactor evidence="1">
        <name>pyridoxal 5'-phosphate</name>
        <dbReference type="ChEBI" id="CHEBI:597326"/>
    </cofactor>
</comment>
<dbReference type="Gene3D" id="3.40.640.10">
    <property type="entry name" value="Type I PLP-dependent aspartate aminotransferase-like (Major domain)"/>
    <property type="match status" value="1"/>
</dbReference>
<evidence type="ECO:0000313" key="8">
    <source>
        <dbReference type="Proteomes" id="UP000254958"/>
    </source>
</evidence>
<reference evidence="7 8" key="1">
    <citation type="submission" date="2018-07" db="EMBL/GenBank/DDBJ databases">
        <title>Genomic Encyclopedia of Type Strains, Phase IV (KMG-IV): sequencing the most valuable type-strain genomes for metagenomic binning, comparative biology and taxonomic classification.</title>
        <authorList>
            <person name="Goeker M."/>
        </authorList>
    </citation>
    <scope>NUCLEOTIDE SEQUENCE [LARGE SCALE GENOMIC DNA]</scope>
    <source>
        <strain evidence="7 8">DSM 5603</strain>
    </source>
</reference>
<keyword evidence="3 7" id="KW-0032">Aminotransferase</keyword>
<dbReference type="FunFam" id="3.40.640.10:FF:000024">
    <property type="entry name" value="Kynurenine--oxoglutarate transaminase 3"/>
    <property type="match status" value="1"/>
</dbReference>
<protein>
    <submittedName>
        <fullName evidence="7">Aspartate/methionine/tyrosine aminotransferase</fullName>
    </submittedName>
</protein>
<dbReference type="PANTHER" id="PTHR43807:SF20">
    <property type="entry name" value="FI04487P"/>
    <property type="match status" value="1"/>
</dbReference>
<dbReference type="Pfam" id="PF00155">
    <property type="entry name" value="Aminotran_1_2"/>
    <property type="match status" value="1"/>
</dbReference>
<name>A0A370GA88_GLULI</name>
<comment type="caution">
    <text evidence="7">The sequence shown here is derived from an EMBL/GenBank/DDBJ whole genome shotgun (WGS) entry which is preliminary data.</text>
</comment>
<proteinExistence type="inferred from homology"/>
<dbReference type="PANTHER" id="PTHR43807">
    <property type="entry name" value="FI04487P"/>
    <property type="match status" value="1"/>
</dbReference>
<dbReference type="GO" id="GO:0005737">
    <property type="term" value="C:cytoplasm"/>
    <property type="evidence" value="ECO:0007669"/>
    <property type="project" value="TreeGrafter"/>
</dbReference>